<proteinExistence type="inferred from homology"/>
<dbReference type="PROSITE" id="PS51918">
    <property type="entry name" value="RADICAL_SAM"/>
    <property type="match status" value="2"/>
</dbReference>
<evidence type="ECO:0000313" key="14">
    <source>
        <dbReference type="EMBL" id="NYD86548.1"/>
    </source>
</evidence>
<reference evidence="13 16" key="2">
    <citation type="submission" date="2021-01" db="EMBL/GenBank/DDBJ databases">
        <title>Whole genome shotgun sequence of Cellulomonas oligotrophica NBRC 109435.</title>
        <authorList>
            <person name="Komaki H."/>
            <person name="Tamura T."/>
        </authorList>
    </citation>
    <scope>NUCLEOTIDE SEQUENCE [LARGE SCALE GENOMIC DNA]</scope>
    <source>
        <strain evidence="13 16">NBRC 109435</strain>
    </source>
</reference>
<evidence type="ECO:0000256" key="1">
    <source>
        <dbReference type="ARBA" id="ARBA00001966"/>
    </source>
</evidence>
<dbReference type="GO" id="GO:0051539">
    <property type="term" value="F:4 iron, 4 sulfur cluster binding"/>
    <property type="evidence" value="ECO:0007669"/>
    <property type="project" value="UniProtKB-KW"/>
</dbReference>
<dbReference type="InterPro" id="IPR007197">
    <property type="entry name" value="rSAM"/>
</dbReference>
<dbReference type="InterPro" id="IPR058240">
    <property type="entry name" value="rSAM_sf"/>
</dbReference>
<evidence type="ECO:0000256" key="4">
    <source>
        <dbReference type="ARBA" id="ARBA00022485"/>
    </source>
</evidence>
<dbReference type="SUPFAM" id="SSF102114">
    <property type="entry name" value="Radical SAM enzymes"/>
    <property type="match status" value="2"/>
</dbReference>
<name>A0A7Y9FG46_9CELL</name>
<dbReference type="EMBL" id="BONN01000004">
    <property type="protein sequence ID" value="GIG32562.1"/>
    <property type="molecule type" value="Genomic_DNA"/>
</dbReference>
<keyword evidence="9" id="KW-0456">Lyase</keyword>
<dbReference type="Proteomes" id="UP000618382">
    <property type="component" value="Unassembled WGS sequence"/>
</dbReference>
<reference evidence="14 15" key="1">
    <citation type="submission" date="2020-07" db="EMBL/GenBank/DDBJ databases">
        <title>Sequencing the genomes of 1000 actinobacteria strains.</title>
        <authorList>
            <person name="Klenk H.-P."/>
        </authorList>
    </citation>
    <scope>NUCLEOTIDE SEQUENCE [LARGE SCALE GENOMIC DNA]</scope>
    <source>
        <strain evidence="14 15">DSM 24482</strain>
    </source>
</reference>
<dbReference type="CDD" id="cd01335">
    <property type="entry name" value="Radical_SAM"/>
    <property type="match status" value="1"/>
</dbReference>
<keyword evidence="8" id="KW-0411">Iron-sulfur</keyword>
<dbReference type="HAMAP" id="MF_01611">
    <property type="entry name" value="FO_synth_sub1"/>
    <property type="match status" value="1"/>
</dbReference>
<dbReference type="PANTHER" id="PTHR43076:SF1">
    <property type="entry name" value="LIPOYL SYNTHASE 2"/>
    <property type="match status" value="1"/>
</dbReference>
<dbReference type="SFLD" id="SFLDG01064">
    <property type="entry name" value="F420__menaquinone_cofactor_bio"/>
    <property type="match status" value="1"/>
</dbReference>
<protein>
    <recommendedName>
        <fullName evidence="3">7,8-didemethyl-8-hydroxy-5-deazariboflavin synthase</fullName>
        <ecNumber evidence="3">4.3.1.32</ecNumber>
    </recommendedName>
</protein>
<dbReference type="InterPro" id="IPR019939">
    <property type="entry name" value="CofG_family"/>
</dbReference>
<keyword evidence="14" id="KW-0808">Transferase</keyword>
<dbReference type="SFLD" id="SFLDS00029">
    <property type="entry name" value="Radical_SAM"/>
    <property type="match status" value="1"/>
</dbReference>
<evidence type="ECO:0000256" key="2">
    <source>
        <dbReference type="ARBA" id="ARBA00004712"/>
    </source>
</evidence>
<feature type="compositionally biased region" description="Polar residues" evidence="11">
    <location>
        <begin position="795"/>
        <end position="804"/>
    </location>
</feature>
<dbReference type="NCBIfam" id="TIGR03550">
    <property type="entry name" value="F420_cofG"/>
    <property type="match status" value="1"/>
</dbReference>
<keyword evidence="5" id="KW-0949">S-adenosyl-L-methionine</keyword>
<evidence type="ECO:0000256" key="8">
    <source>
        <dbReference type="ARBA" id="ARBA00023014"/>
    </source>
</evidence>
<dbReference type="UniPathway" id="UPA00072"/>
<dbReference type="InterPro" id="IPR034405">
    <property type="entry name" value="F420"/>
</dbReference>
<evidence type="ECO:0000256" key="10">
    <source>
        <dbReference type="ARBA" id="ARBA00048974"/>
    </source>
</evidence>
<keyword evidence="4" id="KW-0004">4Fe-4S</keyword>
<dbReference type="GO" id="GO:0044689">
    <property type="term" value="F:7,8-didemethyl-8-hydroxy-5-deazariboflavin synthase activity"/>
    <property type="evidence" value="ECO:0007669"/>
    <property type="project" value="UniProtKB-EC"/>
</dbReference>
<evidence type="ECO:0000256" key="7">
    <source>
        <dbReference type="ARBA" id="ARBA00023004"/>
    </source>
</evidence>
<evidence type="ECO:0000313" key="15">
    <source>
        <dbReference type="Proteomes" id="UP000577956"/>
    </source>
</evidence>
<feature type="domain" description="Radical SAM core" evidence="12">
    <location>
        <begin position="487"/>
        <end position="726"/>
    </location>
</feature>
<gene>
    <name evidence="13" type="primary">fbiC</name>
    <name evidence="14" type="ORF">BKA21_002097</name>
    <name evidence="13" type="ORF">Col01nite_17210</name>
</gene>
<dbReference type="SFLD" id="SFLDF00294">
    <property type="entry name" value="7_8-didemethyl-8-hydroxy-5-dea"/>
    <property type="match status" value="1"/>
</dbReference>
<evidence type="ECO:0000256" key="6">
    <source>
        <dbReference type="ARBA" id="ARBA00022723"/>
    </source>
</evidence>
<keyword evidence="7" id="KW-0408">Iron</keyword>
<dbReference type="Gene3D" id="3.20.20.70">
    <property type="entry name" value="Aldolase class I"/>
    <property type="match status" value="2"/>
</dbReference>
<accession>A0A7Y9FG46</accession>
<organism evidence="14 15">
    <name type="scientific">Cellulomonas oligotrophica</name>
    <dbReference type="NCBI Taxonomy" id="931536"/>
    <lineage>
        <taxon>Bacteria</taxon>
        <taxon>Bacillati</taxon>
        <taxon>Actinomycetota</taxon>
        <taxon>Actinomycetes</taxon>
        <taxon>Micrococcales</taxon>
        <taxon>Cellulomonadaceae</taxon>
        <taxon>Cellulomonas</taxon>
    </lineage>
</organism>
<comment type="caution">
    <text evidence="14">The sequence shown here is derived from an EMBL/GenBank/DDBJ whole genome shotgun (WGS) entry which is preliminary data.</text>
</comment>
<comment type="pathway">
    <text evidence="2">Cofactor biosynthesis; coenzyme F0 biosynthesis.</text>
</comment>
<comment type="cofactor">
    <cofactor evidence="1">
        <name>[4Fe-4S] cluster</name>
        <dbReference type="ChEBI" id="CHEBI:49883"/>
    </cofactor>
</comment>
<feature type="domain" description="Radical SAM core" evidence="12">
    <location>
        <begin position="70"/>
        <end position="322"/>
    </location>
</feature>
<keyword evidence="6" id="KW-0479">Metal-binding</keyword>
<feature type="region of interest" description="Disordered" evidence="11">
    <location>
        <begin position="791"/>
        <end position="818"/>
    </location>
</feature>
<dbReference type="NCBIfam" id="NF004884">
    <property type="entry name" value="PRK06245.1"/>
    <property type="match status" value="1"/>
</dbReference>
<evidence type="ECO:0000256" key="11">
    <source>
        <dbReference type="SAM" id="MobiDB-lite"/>
    </source>
</evidence>
<keyword evidence="16" id="KW-1185">Reference proteome</keyword>
<dbReference type="SFLD" id="SFLDG01388">
    <property type="entry name" value="7_8-didemethyl-8-hydroxy-5-dea"/>
    <property type="match status" value="1"/>
</dbReference>
<evidence type="ECO:0000259" key="12">
    <source>
        <dbReference type="PROSITE" id="PS51918"/>
    </source>
</evidence>
<evidence type="ECO:0000313" key="13">
    <source>
        <dbReference type="EMBL" id="GIG32562.1"/>
    </source>
</evidence>
<dbReference type="AlphaFoldDB" id="A0A7Y9FG46"/>
<evidence type="ECO:0000313" key="16">
    <source>
        <dbReference type="Proteomes" id="UP000618382"/>
    </source>
</evidence>
<dbReference type="Proteomes" id="UP000577956">
    <property type="component" value="Unassembled WGS sequence"/>
</dbReference>
<sequence>MRTPLPSPVPPPAPAAVADALAAVADGTAPDAATAEVLLHARGDDLDALLDAAGRVRDAGLAARGRAGVVTYSRKVFVPVTHLCRDRCHYCVFVDTPGGLARRGIAPYMEADEVVALAAQGAGLGCREALFTLGDRPEDRWPAAREWLDARGYASTVEYLHHLGTRVLAETGLLPHMNPGVMTWGELQRLRPVSPSMGMMLETTSRDLWAVRGNVHFGSPDKDPAVRLRVLADAGRSRVPFSTGLLLGIGETYADRVQTVLAIRDVHARFGHVQETIVQNFRAKPRTAMQGAPDLGTQEYVAAVAVTRLLLGPDAVVQAPPNLTDAGELALLLRAGVDDWGGVSPLTPDHVNPERPWPHLDDLARLTAASGFTLRQRLTVHAPFVRDRERWLDPALHAHVAAHADPTGLADEQAPVRGVPWRPVVLAGTAVVGPGTGRPGTGGPAVLVDDVRRALARAEDDPAGLTDAQYATLLGADGADLDALTVLADAVRADVVGAELTYVVNRNLDATLWRGDGDERPDALGPAEVAALVDEAWSLGATEICAQGAVPVSAGPEGYLDLARAVKAARPGVHLHAFRPAEVDDGARRTGTTRATYAAALRDAGVDTVPGTGARILDDALRAVLSDGQEVSVADWLDLVGTAHRAGLRSTSTLVYGHLEGPEHVVRHLRLLAALQDETGGFTELIPMPFVPGDAPAHVARRTRGGPSPRETRAVHAVARLALHGRVDHVQAAWPKLGVDGALAVLAGGADDLGGVLLDGTLRPDAGPEQGLQLTEADVARVAATLGRRVRRRSTTYGTPTSTAEPVAARVAAPGSAR</sequence>
<dbReference type="GO" id="GO:0046872">
    <property type="term" value="F:metal ion binding"/>
    <property type="evidence" value="ECO:0007669"/>
    <property type="project" value="UniProtKB-KW"/>
</dbReference>
<comment type="catalytic activity">
    <reaction evidence="10">
        <text>5-amino-5-(4-hydroxybenzyl)-6-(D-ribitylimino)-5,6-dihydrouracil + S-adenosyl-L-methionine = 7,8-didemethyl-8-hydroxy-5-deazariboflavin + 5'-deoxyadenosine + L-methionine + NH4(+) + H(+)</text>
        <dbReference type="Rhea" id="RHEA:55204"/>
        <dbReference type="ChEBI" id="CHEBI:15378"/>
        <dbReference type="ChEBI" id="CHEBI:17319"/>
        <dbReference type="ChEBI" id="CHEBI:28938"/>
        <dbReference type="ChEBI" id="CHEBI:57844"/>
        <dbReference type="ChEBI" id="CHEBI:59789"/>
        <dbReference type="ChEBI" id="CHEBI:59904"/>
        <dbReference type="ChEBI" id="CHEBI:85936"/>
        <dbReference type="EC" id="4.3.1.32"/>
    </reaction>
</comment>
<dbReference type="SMART" id="SM00729">
    <property type="entry name" value="Elp3"/>
    <property type="match status" value="1"/>
</dbReference>
<dbReference type="RefSeq" id="WP_239072861.1">
    <property type="nucleotide sequence ID" value="NZ_BAABFI010000001.1"/>
</dbReference>
<evidence type="ECO:0000256" key="5">
    <source>
        <dbReference type="ARBA" id="ARBA00022691"/>
    </source>
</evidence>
<evidence type="ECO:0000256" key="9">
    <source>
        <dbReference type="ARBA" id="ARBA00023239"/>
    </source>
</evidence>
<evidence type="ECO:0000256" key="3">
    <source>
        <dbReference type="ARBA" id="ARBA00012126"/>
    </source>
</evidence>
<dbReference type="InterPro" id="IPR006638">
    <property type="entry name" value="Elp3/MiaA/NifB-like_rSAM"/>
</dbReference>
<dbReference type="GO" id="GO:0016765">
    <property type="term" value="F:transferase activity, transferring alkyl or aryl (other than methyl) groups"/>
    <property type="evidence" value="ECO:0007669"/>
    <property type="project" value="InterPro"/>
</dbReference>
<dbReference type="InterPro" id="IPR013785">
    <property type="entry name" value="Aldolase_TIM"/>
</dbReference>
<dbReference type="PANTHER" id="PTHR43076">
    <property type="entry name" value="FO SYNTHASE (COFH)"/>
    <property type="match status" value="1"/>
</dbReference>
<dbReference type="Pfam" id="PF04055">
    <property type="entry name" value="Radical_SAM"/>
    <property type="match status" value="1"/>
</dbReference>
<dbReference type="EMBL" id="JACCBK010000001">
    <property type="protein sequence ID" value="NYD86548.1"/>
    <property type="molecule type" value="Genomic_DNA"/>
</dbReference>
<dbReference type="EC" id="4.3.1.32" evidence="3"/>